<reference evidence="3 4" key="1">
    <citation type="submission" date="2020-07" db="EMBL/GenBank/DDBJ databases">
        <authorList>
            <person name="Sun Q."/>
        </authorList>
    </citation>
    <scope>NUCLEOTIDE SEQUENCE [LARGE SCALE GENOMIC DNA]</scope>
    <source>
        <strain evidence="3 4">MAH-1</strain>
    </source>
</reference>
<gene>
    <name evidence="3" type="ORF">HZF10_05295</name>
</gene>
<evidence type="ECO:0000256" key="1">
    <source>
        <dbReference type="SAM" id="SignalP"/>
    </source>
</evidence>
<feature type="chain" id="PRO_5031107393" description="Ig-like domain-containing protein" evidence="1">
    <location>
        <begin position="34"/>
        <end position="2220"/>
    </location>
</feature>
<dbReference type="Pfam" id="PF19081">
    <property type="entry name" value="Ig_7"/>
    <property type="match status" value="3"/>
</dbReference>
<accession>A0A7Y8Y0T2</accession>
<sequence>MKTNYFSDVTTPNFTRSLIYTLLFFFASASMWAQCPTPPGNPNNYSTGFWTGYVYSGLDANNPPQNTFTTTVYRGYITLAEQFDSDLVNAAPTAATVCGSYPDSFSVRYRMRQTFTPGYYSVTIGGDDGVRLSIDGGATWAMSDWNYHSYQTTTATLYLSGTLDMVFESYDQGGQYHVSFAYSACTDPSTAPTAISGTTDICGASSTTLTATGGYAAAGSTYQWGTGNVVGNNIIAGQTTASITVNPAATTTYWVRRQNPAPCAMTTSGVTQQVTVTPTSTAPTSITGTTSICAGSSTTLTANGGVLAAGSVYEWGTGSVVGDNTIAGQTGVSITVSPTATTTYWVRRINGGNCGRTAGVTATVTVTPVPGDQVSYATNSWIGYVYSGIDAANPPATPFTTTVYRGTIAEPEIFDYNLGTAAISGANICGTYAGNFAIRFKMSKNWTAGYYTFTVGGDDGYRFSMDGGATWTLSNWADHGYATSSTANLYLSGSKDFVIEFYERGGDTRVTFNYTACTDISTAPTSISGNNAICNGSSTTLTATGGYAGAYATYQWGTGATVGNNIITGQTAASITVNPNLNTTYWVRRIDGTPCNLTTSGVTQTVTVTIPSTAPTSITGTTTTCGGSTTLTANGGTLVAGGAYEWGTGTVGSNIIAGATGVSITVTPTATTTYWVRRTSPSPCNTPTNAATVTVTVNASSTAPTSISGSPSLCSISGVTLSADGGTAAAGATYQWGTGAVVGNNVIVGTNQTLYVNPAATTVYWVRRYDASCATYTTGVTATVYKGSTGPWSIAGAGTICANTSTVLTANGGTPGTGSMYQWGTGNTAGQNIITGQTAATITVTPTATTTYWVRLVDQGPCPGTTAVFYTLNTYVAPTAPTSITGTNVLCYGTGGTTLYSNGATLGSNGQYQWGTGATVGNNIIAGAASNNYYINPNATTTYWVRAYDATCGTYTAGVTYTVTVSTASTNPTTITATNNTVCSGASTTLTASGGTIGTGATYNWGTGWTVGQNVIAGQTAASITVSPTAQTVYWVRRIDPTPCNTQTGGPTITINVTTLSTAPTALSATSPICSGTQTTLTATGATLGSGGQYQFGTGNTAGANILSTQNGNTYNVTPAATTTYWVRTVDASCSGTSTAVYFTITVHTASTAPTAVTGTNTICSGQSTTLTATGGTLGTAGSYQWGTGTVGNNIIAGENGVSITVSPTATTTYWVRRLDIAPCNTTTGGQTRTVTVSAAATAPTAITGAPASSVCAGSSYTLTATGGSGATYQWGTGTVGSNIITGQTGNTITVTPTATTTYWVRRVQAAPCTGYTAEATTTVDITAAPGNPSTFGANQWNVYGYSTGDITLATAVYAGYYVSTDLSFDTQTGTNSWNNNLSVSSSAGWNGCSVPVDNFTFIYKRRGFPCGTYTLALANWDDQVRVYVDGNLVFSCDNWSGGGGCNNGAITGSFNLTNTSQIEVRVRENGGGANLKMNFTKTDVASTAPTTITGGGATCNGASVTLTASGGTMGTNGSFQWGTGTVGQNIIAGEASASITVSPTATTTYWVRRRDSLCGLTTVGVTSTVTVSGGTNAGTLVSPSTVICRNSMPQNITLTGYTGTIVKWQYASNSTFTSGVTDIANTTDVLTSAQMGSIPSTRYFRAAVQSGICPVAYTDPVVITILPAITYNGTWSGTPTALTPIIVSANLNLTSNITACTCQVTNNATITVQSNANLIVEREIIVDEGSNIIVESNGSIVQIEDDAANIGVSTVKRNSAPMKNYDFTYWSSPVQNFTLYNLSPLTRFDKYYSFNPVTNNWVIHMNGAQVMQPGRGYIVRAPLDWSVTNATQGVYHSSFVGVPNTGIIAAPIAKGAGTFNLVGNPYPSAIDIDLFLTDPANENLVNGTIYLWTHNTAISASIPGNAQYNYTADDYAKYNLTGGVKTANPAITGGVEPTGKVASGQSFFIDTNPALANGSYTATFRNSMRVTSQNDQFFKVANNASAATVQTVGLEKHRAWINIHNADGAYDEMLLGYIQNATNGLDRLFDGPIFNGGNFISIYSFVNNGKMSIQGRALPFDVADVVPIGFKTSVPGTFTISLEHFDGLFQNQNVYLLDKTDMSYHNLSEADYSFTSATGTFDSRFEIHYQTPSLGIGDHTPNENSVYIVKSDKHIEVSSGNYNMTDIQIFDLTGKKVYEKSGINATLFSTKDLNIASQVLIVKVTLDNDVVITKKVIMY</sequence>
<feature type="signal peptide" evidence="1">
    <location>
        <begin position="1"/>
        <end position="33"/>
    </location>
</feature>
<feature type="domain" description="Ig-like" evidence="2">
    <location>
        <begin position="282"/>
        <end position="368"/>
    </location>
</feature>
<comment type="caution">
    <text evidence="3">The sequence shown here is derived from an EMBL/GenBank/DDBJ whole genome shotgun (WGS) entry which is preliminary data.</text>
</comment>
<evidence type="ECO:0000259" key="2">
    <source>
        <dbReference type="Pfam" id="PF19081"/>
    </source>
</evidence>
<dbReference type="Proteomes" id="UP000535020">
    <property type="component" value="Unassembled WGS sequence"/>
</dbReference>
<dbReference type="InterPro" id="IPR044023">
    <property type="entry name" value="Ig_7"/>
</dbReference>
<dbReference type="RefSeq" id="WP_176005140.1">
    <property type="nucleotide sequence ID" value="NZ_JABWMI010000006.1"/>
</dbReference>
<name>A0A7Y8Y0T2_9FLAO</name>
<evidence type="ECO:0000313" key="3">
    <source>
        <dbReference type="EMBL" id="NYA70326.1"/>
    </source>
</evidence>
<keyword evidence="4" id="KW-1185">Reference proteome</keyword>
<protein>
    <recommendedName>
        <fullName evidence="2">Ig-like domain-containing protein</fullName>
    </recommendedName>
</protein>
<feature type="domain" description="Ig-like" evidence="2">
    <location>
        <begin position="1244"/>
        <end position="1325"/>
    </location>
</feature>
<evidence type="ECO:0000313" key="4">
    <source>
        <dbReference type="Proteomes" id="UP000535020"/>
    </source>
</evidence>
<dbReference type="EMBL" id="JACBJI010000002">
    <property type="protein sequence ID" value="NYA70326.1"/>
    <property type="molecule type" value="Genomic_DNA"/>
</dbReference>
<feature type="domain" description="Ig-like" evidence="2">
    <location>
        <begin position="796"/>
        <end position="865"/>
    </location>
</feature>
<proteinExistence type="predicted"/>
<keyword evidence="1" id="KW-0732">Signal</keyword>
<organism evidence="3 4">
    <name type="scientific">Flavobacterium agri</name>
    <dbReference type="NCBI Taxonomy" id="2743471"/>
    <lineage>
        <taxon>Bacteria</taxon>
        <taxon>Pseudomonadati</taxon>
        <taxon>Bacteroidota</taxon>
        <taxon>Flavobacteriia</taxon>
        <taxon>Flavobacteriales</taxon>
        <taxon>Flavobacteriaceae</taxon>
        <taxon>Flavobacterium</taxon>
    </lineage>
</organism>